<accession>A0A424WK26</accession>
<keyword evidence="2" id="KW-0813">Transport</keyword>
<dbReference type="CDD" id="cd06582">
    <property type="entry name" value="TM_PBP1_LivH_like"/>
    <property type="match status" value="1"/>
</dbReference>
<dbReference type="InterPro" id="IPR052157">
    <property type="entry name" value="BCAA_transport_permease"/>
</dbReference>
<dbReference type="AlphaFoldDB" id="A0A424WK26"/>
<dbReference type="Proteomes" id="UP000285324">
    <property type="component" value="Unassembled WGS sequence"/>
</dbReference>
<keyword evidence="7 9" id="KW-0472">Membrane</keyword>
<sequence>MDQYGLMTLNGLSWGMTVFLTAAGLTLVFGILHVLNFAHGGFVMLGAYLAYSLLARLGEPSFWAFMLATIVCAVALGVLGAAVDKLVFQRLRGVGESYSLIATYALLLLCQGVVKVVWGIDFLSVPPPPVLRGATEIAGMLAPNFVLFVIGCGVLAFLLLDYLVHRTELGKTVQSVAVDPWMASLLGVNVRLVLTGTVVVGIALAGVAGALLSVNQSLSPNMGSALIIQAFGVIIVGGMGNIRGAFLAAVLLGLITAIGDRVFAEVPGLFFYVALISILMWRPQGLLKGLR</sequence>
<dbReference type="OrthoDB" id="9807115at2"/>
<keyword evidence="6 9" id="KW-1133">Transmembrane helix</keyword>
<evidence type="ECO:0000313" key="11">
    <source>
        <dbReference type="Proteomes" id="UP000285324"/>
    </source>
</evidence>
<feature type="transmembrane region" description="Helical" evidence="9">
    <location>
        <begin position="262"/>
        <end position="281"/>
    </location>
</feature>
<evidence type="ECO:0000256" key="4">
    <source>
        <dbReference type="ARBA" id="ARBA00022692"/>
    </source>
</evidence>
<dbReference type="GO" id="GO:0022857">
    <property type="term" value="F:transmembrane transporter activity"/>
    <property type="evidence" value="ECO:0007669"/>
    <property type="project" value="InterPro"/>
</dbReference>
<feature type="transmembrane region" description="Helical" evidence="9">
    <location>
        <begin position="140"/>
        <end position="164"/>
    </location>
</feature>
<feature type="transmembrane region" description="Helical" evidence="9">
    <location>
        <begin position="63"/>
        <end position="88"/>
    </location>
</feature>
<keyword evidence="3" id="KW-1003">Cell membrane</keyword>
<evidence type="ECO:0000256" key="9">
    <source>
        <dbReference type="SAM" id="Phobius"/>
    </source>
</evidence>
<gene>
    <name evidence="10" type="ORF">DY367_01990</name>
</gene>
<dbReference type="EMBL" id="QVXO01000002">
    <property type="protein sequence ID" value="RPJ93549.1"/>
    <property type="molecule type" value="Genomic_DNA"/>
</dbReference>
<feature type="transmembrane region" description="Helical" evidence="9">
    <location>
        <begin position="192"/>
        <end position="214"/>
    </location>
</feature>
<dbReference type="PANTHER" id="PTHR11795:SF442">
    <property type="entry name" value="ABC TRANSPORTER ATP-BINDING PROTEIN"/>
    <property type="match status" value="1"/>
</dbReference>
<protein>
    <submittedName>
        <fullName evidence="10">Branched-chain amino acid ABC transporter permease</fullName>
    </submittedName>
</protein>
<dbReference type="GO" id="GO:0006865">
    <property type="term" value="P:amino acid transport"/>
    <property type="evidence" value="ECO:0007669"/>
    <property type="project" value="UniProtKB-KW"/>
</dbReference>
<evidence type="ECO:0000256" key="1">
    <source>
        <dbReference type="ARBA" id="ARBA00004651"/>
    </source>
</evidence>
<evidence type="ECO:0000256" key="3">
    <source>
        <dbReference type="ARBA" id="ARBA00022475"/>
    </source>
</evidence>
<reference evidence="10 11" key="1">
    <citation type="submission" date="2018-08" db="EMBL/GenBank/DDBJ databases">
        <title>Achromobacter xylosoxidans Genome sequencing and assembly.</title>
        <authorList>
            <person name="Wang R."/>
            <person name="Rensing C."/>
            <person name="Li Y."/>
        </authorList>
    </citation>
    <scope>NUCLEOTIDE SEQUENCE [LARGE SCALE GENOMIC DNA]</scope>
    <source>
        <strain evidence="10 11">GD003A</strain>
    </source>
</reference>
<name>A0A424WK26_ALCXX</name>
<evidence type="ECO:0000313" key="10">
    <source>
        <dbReference type="EMBL" id="RPJ93549.1"/>
    </source>
</evidence>
<feature type="transmembrane region" description="Helical" evidence="9">
    <location>
        <begin position="100"/>
        <end position="120"/>
    </location>
</feature>
<proteinExistence type="inferred from homology"/>
<comment type="subcellular location">
    <subcellularLocation>
        <location evidence="1">Cell membrane</location>
        <topology evidence="1">Multi-pass membrane protein</topology>
    </subcellularLocation>
</comment>
<keyword evidence="4 9" id="KW-0812">Transmembrane</keyword>
<dbReference type="InterPro" id="IPR001851">
    <property type="entry name" value="ABC_transp_permease"/>
</dbReference>
<dbReference type="RefSeq" id="WP_118931520.1">
    <property type="nucleotide sequence ID" value="NZ_CP061008.1"/>
</dbReference>
<evidence type="ECO:0000256" key="8">
    <source>
        <dbReference type="ARBA" id="ARBA00037998"/>
    </source>
</evidence>
<comment type="similarity">
    <text evidence="8">Belongs to the binding-protein-dependent transport system permease family. LivHM subfamily.</text>
</comment>
<evidence type="ECO:0000256" key="7">
    <source>
        <dbReference type="ARBA" id="ARBA00023136"/>
    </source>
</evidence>
<feature type="transmembrane region" description="Helical" evidence="9">
    <location>
        <begin position="226"/>
        <end position="255"/>
    </location>
</feature>
<evidence type="ECO:0000256" key="2">
    <source>
        <dbReference type="ARBA" id="ARBA00022448"/>
    </source>
</evidence>
<feature type="transmembrane region" description="Helical" evidence="9">
    <location>
        <begin position="12"/>
        <end position="32"/>
    </location>
</feature>
<dbReference type="GO" id="GO:0005886">
    <property type="term" value="C:plasma membrane"/>
    <property type="evidence" value="ECO:0007669"/>
    <property type="project" value="UniProtKB-SubCell"/>
</dbReference>
<dbReference type="Pfam" id="PF02653">
    <property type="entry name" value="BPD_transp_2"/>
    <property type="match status" value="1"/>
</dbReference>
<comment type="caution">
    <text evidence="10">The sequence shown here is derived from an EMBL/GenBank/DDBJ whole genome shotgun (WGS) entry which is preliminary data.</text>
</comment>
<evidence type="ECO:0000256" key="5">
    <source>
        <dbReference type="ARBA" id="ARBA00022970"/>
    </source>
</evidence>
<organism evidence="10 11">
    <name type="scientific">Alcaligenes xylosoxydans xylosoxydans</name>
    <name type="common">Achromobacter xylosoxidans</name>
    <dbReference type="NCBI Taxonomy" id="85698"/>
    <lineage>
        <taxon>Bacteria</taxon>
        <taxon>Pseudomonadati</taxon>
        <taxon>Pseudomonadota</taxon>
        <taxon>Betaproteobacteria</taxon>
        <taxon>Burkholderiales</taxon>
        <taxon>Alcaligenaceae</taxon>
        <taxon>Achromobacter</taxon>
    </lineage>
</organism>
<keyword evidence="5" id="KW-0029">Amino-acid transport</keyword>
<evidence type="ECO:0000256" key="6">
    <source>
        <dbReference type="ARBA" id="ARBA00022989"/>
    </source>
</evidence>
<dbReference type="PANTHER" id="PTHR11795">
    <property type="entry name" value="BRANCHED-CHAIN AMINO ACID TRANSPORT SYSTEM PERMEASE PROTEIN LIVH"/>
    <property type="match status" value="1"/>
</dbReference>